<feature type="region of interest" description="Disordered" evidence="1">
    <location>
        <begin position="323"/>
        <end position="403"/>
    </location>
</feature>
<dbReference type="AlphaFoldDB" id="A0A1D9Q1F2"/>
<accession>A0A1D9Q1F2</accession>
<dbReference type="Proteomes" id="UP000177798">
    <property type="component" value="Chromosome 3"/>
</dbReference>
<sequence length="403" mass="45404">MSNFPASFGRGKIFQHGARKDRLAEEVMNATMEGARNAMEKSKSSSGTEESSFETHYYSDVETSEEEYDAPPLDTEIPKKALLPSEQPLIPFEPARLKRGERAMITPEIQAMLNAAGVQPNHKYEGEITAEVLNDLLTPENENCALHITCIHPKAEMKDLFLTIHHGKVYSVAWNAPNSEWVNAAARLCFCVREAAEKYLEESETGDGIKILGQRITVEWNRNKKCPVPEDHQSRVIQLRGPQSFGFSAQDLLNFFGKDMKLHIISRREWNHKTDQKVVELAFCGIRAQSRMAFRCFKQKIAAQGLGDHFDIRFAPDLCDPNADQGKDMFMPRPRTPRIPQAITPPQPSSQRTLESIRSSNWRSGQRSTSKSISNGAQNTSNRIGPKYEKGAGPDAKSWRRAM</sequence>
<dbReference type="OMA" id="RMAFRCF"/>
<feature type="region of interest" description="Disordered" evidence="1">
    <location>
        <begin position="35"/>
        <end position="71"/>
    </location>
</feature>
<organism evidence="2 3">
    <name type="scientific">Sclerotinia sclerotiorum (strain ATCC 18683 / 1980 / Ss-1)</name>
    <name type="common">White mold</name>
    <name type="synonym">Whetzelinia sclerotiorum</name>
    <dbReference type="NCBI Taxonomy" id="665079"/>
    <lineage>
        <taxon>Eukaryota</taxon>
        <taxon>Fungi</taxon>
        <taxon>Dikarya</taxon>
        <taxon>Ascomycota</taxon>
        <taxon>Pezizomycotina</taxon>
        <taxon>Leotiomycetes</taxon>
        <taxon>Helotiales</taxon>
        <taxon>Sclerotiniaceae</taxon>
        <taxon>Sclerotinia</taxon>
    </lineage>
</organism>
<name>A0A1D9Q1F2_SCLS1</name>
<dbReference type="RefSeq" id="XP_001585793.1">
    <property type="nucleotide sequence ID" value="XM_001585743.1"/>
</dbReference>
<dbReference type="KEGG" id="ssl:SS1G_13310"/>
<dbReference type="OrthoDB" id="3508416at2759"/>
<feature type="compositionally biased region" description="Polar residues" evidence="1">
    <location>
        <begin position="349"/>
        <end position="383"/>
    </location>
</feature>
<reference evidence="3" key="1">
    <citation type="journal article" date="2017" name="Genome Biol. Evol.">
        <title>The complete genome sequence of the phytopathogenic fungus Sclerotinia sclerotiorum reveals insights into the genome architecture of broad host range pathogens.</title>
        <authorList>
            <person name="Derbyshire M."/>
            <person name="Denton-Giles M."/>
            <person name="Hegedus D."/>
            <person name="Seifbarghy S."/>
            <person name="Rollins J."/>
            <person name="van Kan J."/>
            <person name="Seidl M.F."/>
            <person name="Faino L."/>
            <person name="Mbengue M."/>
            <person name="Navaud O."/>
            <person name="Raffaele S."/>
            <person name="Hammond-Kosack K."/>
            <person name="Heard S."/>
            <person name="Oliver R."/>
        </authorList>
    </citation>
    <scope>NUCLEOTIDE SEQUENCE [LARGE SCALE GENOMIC DNA]</scope>
    <source>
        <strain evidence="3">ATCC 18683 / 1980 / Ss-1</strain>
    </source>
</reference>
<gene>
    <name evidence="2" type="ORF">sscle_03g031430</name>
</gene>
<evidence type="ECO:0000256" key="1">
    <source>
        <dbReference type="SAM" id="MobiDB-lite"/>
    </source>
</evidence>
<protein>
    <submittedName>
        <fullName evidence="2">Uncharacterized protein</fullName>
    </submittedName>
</protein>
<dbReference type="EMBL" id="CP017816">
    <property type="protein sequence ID" value="APA08373.1"/>
    <property type="molecule type" value="Genomic_DNA"/>
</dbReference>
<dbReference type="VEuPathDB" id="FungiDB:sscle_03g031430"/>
<evidence type="ECO:0000313" key="3">
    <source>
        <dbReference type="Proteomes" id="UP000177798"/>
    </source>
</evidence>
<evidence type="ECO:0000313" key="2">
    <source>
        <dbReference type="EMBL" id="APA08373.1"/>
    </source>
</evidence>
<proteinExistence type="predicted"/>